<evidence type="ECO:0000256" key="1">
    <source>
        <dbReference type="SAM" id="Phobius"/>
    </source>
</evidence>
<name>A0A3P5WVL6_9BACL</name>
<feature type="transmembrane region" description="Helical" evidence="1">
    <location>
        <begin position="37"/>
        <end position="55"/>
    </location>
</feature>
<gene>
    <name evidence="2" type="ORF">FILTAD_00335</name>
</gene>
<protein>
    <submittedName>
        <fullName evidence="2">Uncharacterized protein</fullName>
    </submittedName>
</protein>
<proteinExistence type="predicted"/>
<evidence type="ECO:0000313" key="3">
    <source>
        <dbReference type="Proteomes" id="UP000270468"/>
    </source>
</evidence>
<accession>A0A3P5WVL6</accession>
<dbReference type="AlphaFoldDB" id="A0A3P5WVL6"/>
<keyword evidence="1" id="KW-0472">Membrane</keyword>
<evidence type="ECO:0000313" key="2">
    <source>
        <dbReference type="EMBL" id="VDC19398.1"/>
    </source>
</evidence>
<dbReference type="Proteomes" id="UP000270468">
    <property type="component" value="Unassembled WGS sequence"/>
</dbReference>
<keyword evidence="1" id="KW-1133">Transmembrane helix</keyword>
<keyword evidence="1" id="KW-0812">Transmembrane</keyword>
<sequence>MQLQSERGVAMKLHQHIFIIVVLVILTILLYDKGFGAVPFLLAALYLGFISMKELKHFKKSKRM</sequence>
<dbReference type="EMBL" id="UXAV01000017">
    <property type="protein sequence ID" value="VDC19398.1"/>
    <property type="molecule type" value="Genomic_DNA"/>
</dbReference>
<reference evidence="2 3" key="1">
    <citation type="submission" date="2018-11" db="EMBL/GenBank/DDBJ databases">
        <authorList>
            <person name="Criscuolo A."/>
        </authorList>
    </citation>
    <scope>NUCLEOTIDE SEQUENCE [LARGE SCALE GENOMIC DNA]</scope>
    <source>
        <strain evidence="2">ATB-66</strain>
    </source>
</reference>
<keyword evidence="3" id="KW-1185">Reference proteome</keyword>
<feature type="transmembrane region" description="Helical" evidence="1">
    <location>
        <begin position="12"/>
        <end position="31"/>
    </location>
</feature>
<organism evidence="2 3">
    <name type="scientific">Filibacter tadaridae</name>
    <dbReference type="NCBI Taxonomy" id="2483811"/>
    <lineage>
        <taxon>Bacteria</taxon>
        <taxon>Bacillati</taxon>
        <taxon>Bacillota</taxon>
        <taxon>Bacilli</taxon>
        <taxon>Bacillales</taxon>
        <taxon>Caryophanaceae</taxon>
        <taxon>Filibacter</taxon>
    </lineage>
</organism>